<dbReference type="EC" id="3.1.3.15" evidence="3 8"/>
<comment type="pathway">
    <text evidence="1 8">Amino-acid biosynthesis; L-histidine biosynthesis; L-histidine from 5-phospho-alpha-D-ribose 1-diphosphate: step 8/9.</text>
</comment>
<evidence type="ECO:0000259" key="9">
    <source>
        <dbReference type="Pfam" id="PF02811"/>
    </source>
</evidence>
<feature type="domain" description="PHP" evidence="9">
    <location>
        <begin position="5"/>
        <end position="193"/>
    </location>
</feature>
<dbReference type="InterPro" id="IPR016195">
    <property type="entry name" value="Pol/histidinol_Pase-like"/>
</dbReference>
<dbReference type="AlphaFoldDB" id="A0A968GEL0"/>
<dbReference type="Proteomes" id="UP000778951">
    <property type="component" value="Unassembled WGS sequence"/>
</dbReference>
<comment type="catalytic activity">
    <reaction evidence="7 8">
        <text>L-histidinol phosphate + H2O = L-histidinol + phosphate</text>
        <dbReference type="Rhea" id="RHEA:14465"/>
        <dbReference type="ChEBI" id="CHEBI:15377"/>
        <dbReference type="ChEBI" id="CHEBI:43474"/>
        <dbReference type="ChEBI" id="CHEBI:57699"/>
        <dbReference type="ChEBI" id="CHEBI:57980"/>
        <dbReference type="EC" id="3.1.3.15"/>
    </reaction>
</comment>
<evidence type="ECO:0000256" key="8">
    <source>
        <dbReference type="RuleBase" id="RU366003"/>
    </source>
</evidence>
<dbReference type="Gene3D" id="3.20.20.140">
    <property type="entry name" value="Metal-dependent hydrolases"/>
    <property type="match status" value="1"/>
</dbReference>
<evidence type="ECO:0000256" key="5">
    <source>
        <dbReference type="ARBA" id="ARBA00022801"/>
    </source>
</evidence>
<dbReference type="InterPro" id="IPR010140">
    <property type="entry name" value="Histidinol_P_phosphatase_HisJ"/>
</dbReference>
<comment type="similarity">
    <text evidence="2 8">Belongs to the PHP hydrolase family. HisK subfamily.</text>
</comment>
<dbReference type="Pfam" id="PF02811">
    <property type="entry name" value="PHP"/>
    <property type="match status" value="1"/>
</dbReference>
<accession>A0A968GEL0</accession>
<evidence type="ECO:0000256" key="1">
    <source>
        <dbReference type="ARBA" id="ARBA00004970"/>
    </source>
</evidence>
<proteinExistence type="inferred from homology"/>
<reference evidence="10" key="1">
    <citation type="submission" date="2020-03" db="EMBL/GenBank/DDBJ databases">
        <title>Spirochaetal bacteria isolated from arthropods constitute a novel genus Entomospira genus novum within the order Spirochaetales.</title>
        <authorList>
            <person name="Grana-Miraglia L."/>
            <person name="Sikutova S."/>
            <person name="Fingerle V."/>
            <person name="Sing A."/>
            <person name="Castillo-Ramirez S."/>
            <person name="Margos G."/>
            <person name="Rudolf I."/>
        </authorList>
    </citation>
    <scope>NUCLEOTIDE SEQUENCE</scope>
    <source>
        <strain evidence="10">BR149</strain>
    </source>
</reference>
<evidence type="ECO:0000313" key="10">
    <source>
        <dbReference type="EMBL" id="NIZ68832.1"/>
    </source>
</evidence>
<keyword evidence="5 8" id="KW-0378">Hydrolase</keyword>
<evidence type="ECO:0000256" key="4">
    <source>
        <dbReference type="ARBA" id="ARBA00022605"/>
    </source>
</evidence>
<dbReference type="PANTHER" id="PTHR21039:SF0">
    <property type="entry name" value="HISTIDINOL-PHOSPHATASE"/>
    <property type="match status" value="1"/>
</dbReference>
<evidence type="ECO:0000256" key="6">
    <source>
        <dbReference type="ARBA" id="ARBA00023102"/>
    </source>
</evidence>
<dbReference type="InterPro" id="IPR004013">
    <property type="entry name" value="PHP_dom"/>
</dbReference>
<dbReference type="GO" id="GO:0000105">
    <property type="term" value="P:L-histidine biosynthetic process"/>
    <property type="evidence" value="ECO:0007669"/>
    <property type="project" value="UniProtKB-UniRule"/>
</dbReference>
<name>A0A968GEL0_9SPIO</name>
<evidence type="ECO:0000256" key="3">
    <source>
        <dbReference type="ARBA" id="ARBA00013085"/>
    </source>
</evidence>
<comment type="caution">
    <text evidence="10">The sequence shown here is derived from an EMBL/GenBank/DDBJ whole genome shotgun (WGS) entry which is preliminary data.</text>
</comment>
<dbReference type="PANTHER" id="PTHR21039">
    <property type="entry name" value="HISTIDINOL PHOSPHATASE-RELATED"/>
    <property type="match status" value="1"/>
</dbReference>
<keyword evidence="6 8" id="KW-0368">Histidine biosynthesis</keyword>
<keyword evidence="11" id="KW-1185">Reference proteome</keyword>
<dbReference type="EMBL" id="JAATLM010000001">
    <property type="protein sequence ID" value="NIZ68832.1"/>
    <property type="molecule type" value="Genomic_DNA"/>
</dbReference>
<dbReference type="GO" id="GO:0005737">
    <property type="term" value="C:cytoplasm"/>
    <property type="evidence" value="ECO:0007669"/>
    <property type="project" value="TreeGrafter"/>
</dbReference>
<organism evidence="10 11">
    <name type="scientific">Entomospira culicis</name>
    <dbReference type="NCBI Taxonomy" id="2719989"/>
    <lineage>
        <taxon>Bacteria</taxon>
        <taxon>Pseudomonadati</taxon>
        <taxon>Spirochaetota</taxon>
        <taxon>Spirochaetia</taxon>
        <taxon>Spirochaetales</taxon>
        <taxon>Spirochaetaceae</taxon>
        <taxon>Entomospira</taxon>
    </lineage>
</organism>
<evidence type="ECO:0000313" key="11">
    <source>
        <dbReference type="Proteomes" id="UP000778951"/>
    </source>
</evidence>
<dbReference type="RefSeq" id="WP_167694947.1">
    <property type="nucleotide sequence ID" value="NZ_CP118181.1"/>
</dbReference>
<keyword evidence="4 8" id="KW-0028">Amino-acid biosynthesis</keyword>
<dbReference type="SUPFAM" id="SSF89550">
    <property type="entry name" value="PHP domain-like"/>
    <property type="match status" value="1"/>
</dbReference>
<dbReference type="GO" id="GO:0004401">
    <property type="term" value="F:histidinol-phosphatase activity"/>
    <property type="evidence" value="ECO:0007669"/>
    <property type="project" value="UniProtKB-UniRule"/>
</dbReference>
<gene>
    <name evidence="10" type="ORF">HCT48_01170</name>
</gene>
<protein>
    <recommendedName>
        <fullName evidence="3 8">Histidinol-phosphatase</fullName>
        <shortName evidence="8">HolPase</shortName>
        <ecNumber evidence="3 8">3.1.3.15</ecNumber>
    </recommendedName>
</protein>
<evidence type="ECO:0000256" key="2">
    <source>
        <dbReference type="ARBA" id="ARBA00009152"/>
    </source>
</evidence>
<evidence type="ECO:0000256" key="7">
    <source>
        <dbReference type="ARBA" id="ARBA00049158"/>
    </source>
</evidence>
<sequence>MLENFHTHLPYCGHASGTALEYIKQAEALQFRALGFSDHSPVPSHMYGVQGFKMKESELSLYRDEVLSAKKEATIPIYLGMEVDIISQEKAYLEEVLIPQLKPDYLLGSIHYIRLGDGSYADLGSIESAKHFDLYIEQLRWAITQPHFLFIGHADRVIMNDYVQKNDASLRDVWQAIAKLAKAHNKPMEFNTSAPLHRSEVFWQEMLREQVSVLVSSDAHAPSRLGYGLVEGYAWLEKHGAQIVYGSELLSK</sequence>